<name>A0A314YL36_PRUYE</name>
<evidence type="ECO:0000313" key="2">
    <source>
        <dbReference type="Proteomes" id="UP000250321"/>
    </source>
</evidence>
<protein>
    <submittedName>
        <fullName evidence="1">Uncharacterized protein</fullName>
    </submittedName>
</protein>
<sequence length="65" mass="7517">MVYVYPENPKCVPFILKVKEDGSHLENNIAAPNYPDDPLNVIDQSRGLMCFENTSRNELYIWNVT</sequence>
<organism evidence="1 2">
    <name type="scientific">Prunus yedoensis var. nudiflora</name>
    <dbReference type="NCBI Taxonomy" id="2094558"/>
    <lineage>
        <taxon>Eukaryota</taxon>
        <taxon>Viridiplantae</taxon>
        <taxon>Streptophyta</taxon>
        <taxon>Embryophyta</taxon>
        <taxon>Tracheophyta</taxon>
        <taxon>Spermatophyta</taxon>
        <taxon>Magnoliopsida</taxon>
        <taxon>eudicotyledons</taxon>
        <taxon>Gunneridae</taxon>
        <taxon>Pentapetalae</taxon>
        <taxon>rosids</taxon>
        <taxon>fabids</taxon>
        <taxon>Rosales</taxon>
        <taxon>Rosaceae</taxon>
        <taxon>Amygdaloideae</taxon>
        <taxon>Amygdaleae</taxon>
        <taxon>Prunus</taxon>
    </lineage>
</organism>
<dbReference type="Proteomes" id="UP000250321">
    <property type="component" value="Unassembled WGS sequence"/>
</dbReference>
<keyword evidence="2" id="KW-1185">Reference proteome</keyword>
<gene>
    <name evidence="1" type="ORF">Pyn_40779</name>
</gene>
<evidence type="ECO:0000313" key="1">
    <source>
        <dbReference type="EMBL" id="PQQ06890.1"/>
    </source>
</evidence>
<comment type="caution">
    <text evidence="1">The sequence shown here is derived from an EMBL/GenBank/DDBJ whole genome shotgun (WGS) entry which is preliminary data.</text>
</comment>
<accession>A0A314YL36</accession>
<proteinExistence type="predicted"/>
<dbReference type="AlphaFoldDB" id="A0A314YL36"/>
<reference evidence="1 2" key="1">
    <citation type="submission" date="2018-02" db="EMBL/GenBank/DDBJ databases">
        <title>Draft genome of wild Prunus yedoensis var. nudiflora.</title>
        <authorList>
            <person name="Baek S."/>
            <person name="Kim J.-H."/>
            <person name="Choi K."/>
            <person name="Kim G.-B."/>
            <person name="Cho A."/>
            <person name="Jang H."/>
            <person name="Shin C.-H."/>
            <person name="Yu H.-J."/>
            <person name="Mun J.-H."/>
        </authorList>
    </citation>
    <scope>NUCLEOTIDE SEQUENCE [LARGE SCALE GENOMIC DNA]</scope>
    <source>
        <strain evidence="2">cv. Jeju island</strain>
        <tissue evidence="1">Leaf</tissue>
    </source>
</reference>
<dbReference type="EMBL" id="PJQY01000925">
    <property type="protein sequence ID" value="PQQ06890.1"/>
    <property type="molecule type" value="Genomic_DNA"/>
</dbReference>